<evidence type="ECO:0000256" key="9">
    <source>
        <dbReference type="ARBA" id="ARBA00023170"/>
    </source>
</evidence>
<dbReference type="CDD" id="cd17874">
    <property type="entry name" value="FtsY"/>
    <property type="match status" value="1"/>
</dbReference>
<evidence type="ECO:0000256" key="3">
    <source>
        <dbReference type="ARBA" id="ARBA00022475"/>
    </source>
</evidence>
<sequence>MSWFKNIFKKEEKESLDKGLEKSSQGFFDKISRAVVGKSKVDDEVLDELEEVLIASDVGVNTTVKIIERIEARVERDKYVNTSELDKILREEISALLLENPHSQTKNIDETKKPYVIMVVGVNGVGKTTTIGKLANQFKSQGLNVVLGAADTFRAAAVDQLVIWSERVGVPIVKQNMGSDPASVAFDTVQSAVAQNADVVIIDTAGRLHNKINLMNELSKIKRVMQKVLPEAPHEVLLVLDGSTGQNAFEQAKQFTAATEVTALAVTKLDGTAKGGVVIGISDQFQIPVKYIGVGEKMEDLQLFNGEEFVDSFFKKRK</sequence>
<evidence type="ECO:0000256" key="5">
    <source>
        <dbReference type="ARBA" id="ARBA00022741"/>
    </source>
</evidence>
<dbReference type="InterPro" id="IPR027417">
    <property type="entry name" value="P-loop_NTPase"/>
</dbReference>
<dbReference type="PANTHER" id="PTHR43134">
    <property type="entry name" value="SIGNAL RECOGNITION PARTICLE RECEPTOR SUBUNIT ALPHA"/>
    <property type="match status" value="1"/>
</dbReference>
<evidence type="ECO:0000256" key="6">
    <source>
        <dbReference type="ARBA" id="ARBA00022801"/>
    </source>
</evidence>
<dbReference type="FunFam" id="3.40.50.300:FF:000053">
    <property type="entry name" value="Signal recognition particle receptor FtsY"/>
    <property type="match status" value="1"/>
</dbReference>
<comment type="caution">
    <text evidence="11">The sequence shown here is derived from an EMBL/GenBank/DDBJ whole genome shotgun (WGS) entry which is preliminary data.</text>
</comment>
<dbReference type="GO" id="GO:0005737">
    <property type="term" value="C:cytoplasm"/>
    <property type="evidence" value="ECO:0007669"/>
    <property type="project" value="UniProtKB-ARBA"/>
</dbReference>
<accession>A0A644TAI6</accession>
<evidence type="ECO:0000259" key="10">
    <source>
        <dbReference type="PROSITE" id="PS00300"/>
    </source>
</evidence>
<dbReference type="SMART" id="SM00382">
    <property type="entry name" value="AAA"/>
    <property type="match status" value="1"/>
</dbReference>
<dbReference type="Gene3D" id="1.20.120.140">
    <property type="entry name" value="Signal recognition particle SRP54, nucleotide-binding domain"/>
    <property type="match status" value="1"/>
</dbReference>
<keyword evidence="5" id="KW-0547">Nucleotide-binding</keyword>
<dbReference type="SMART" id="SM00963">
    <property type="entry name" value="SRP54_N"/>
    <property type="match status" value="1"/>
</dbReference>
<evidence type="ECO:0000256" key="7">
    <source>
        <dbReference type="ARBA" id="ARBA00023134"/>
    </source>
</evidence>
<dbReference type="PANTHER" id="PTHR43134:SF1">
    <property type="entry name" value="SIGNAL RECOGNITION PARTICLE RECEPTOR SUBUNIT ALPHA"/>
    <property type="match status" value="1"/>
</dbReference>
<keyword evidence="3" id="KW-1003">Cell membrane</keyword>
<dbReference type="SUPFAM" id="SSF47364">
    <property type="entry name" value="Domain of the SRP/SRP receptor G-proteins"/>
    <property type="match status" value="1"/>
</dbReference>
<dbReference type="GO" id="GO:0005525">
    <property type="term" value="F:GTP binding"/>
    <property type="evidence" value="ECO:0007669"/>
    <property type="project" value="UniProtKB-KW"/>
</dbReference>
<dbReference type="Pfam" id="PF00448">
    <property type="entry name" value="SRP54"/>
    <property type="match status" value="1"/>
</dbReference>
<dbReference type="InterPro" id="IPR042101">
    <property type="entry name" value="SRP54_N_sf"/>
</dbReference>
<dbReference type="EMBL" id="VSSQ01000023">
    <property type="protein sequence ID" value="MPL63864.1"/>
    <property type="molecule type" value="Genomic_DNA"/>
</dbReference>
<dbReference type="GO" id="GO:0005886">
    <property type="term" value="C:plasma membrane"/>
    <property type="evidence" value="ECO:0007669"/>
    <property type="project" value="UniProtKB-SubCell"/>
</dbReference>
<dbReference type="Gene3D" id="3.40.50.300">
    <property type="entry name" value="P-loop containing nucleotide triphosphate hydrolases"/>
    <property type="match status" value="1"/>
</dbReference>
<proteinExistence type="inferred from homology"/>
<dbReference type="HAMAP" id="MF_00920">
    <property type="entry name" value="FtsY"/>
    <property type="match status" value="1"/>
</dbReference>
<protein>
    <submittedName>
        <fullName evidence="11">Signal recognition particle receptor FtsY</fullName>
    </submittedName>
</protein>
<dbReference type="PROSITE" id="PS00300">
    <property type="entry name" value="SRP54"/>
    <property type="match status" value="1"/>
</dbReference>
<reference evidence="11" key="1">
    <citation type="submission" date="2019-08" db="EMBL/GenBank/DDBJ databases">
        <authorList>
            <person name="Kucharzyk K."/>
            <person name="Murdoch R.W."/>
            <person name="Higgins S."/>
            <person name="Loffler F."/>
        </authorList>
    </citation>
    <scope>NUCLEOTIDE SEQUENCE</scope>
</reference>
<keyword evidence="4" id="KW-0963">Cytoplasm</keyword>
<dbReference type="InterPro" id="IPR003593">
    <property type="entry name" value="AAA+_ATPase"/>
</dbReference>
<keyword evidence="7" id="KW-0342">GTP-binding</keyword>
<keyword evidence="8" id="KW-0472">Membrane</keyword>
<keyword evidence="9 11" id="KW-0675">Receptor</keyword>
<dbReference type="SMART" id="SM00962">
    <property type="entry name" value="SRP54"/>
    <property type="match status" value="1"/>
</dbReference>
<feature type="domain" description="SRP54-type proteins GTP-binding" evidence="10">
    <location>
        <begin position="288"/>
        <end position="301"/>
    </location>
</feature>
<dbReference type="GO" id="GO:0005047">
    <property type="term" value="F:signal recognition particle binding"/>
    <property type="evidence" value="ECO:0007669"/>
    <property type="project" value="TreeGrafter"/>
</dbReference>
<evidence type="ECO:0000256" key="8">
    <source>
        <dbReference type="ARBA" id="ARBA00023136"/>
    </source>
</evidence>
<dbReference type="AlphaFoldDB" id="A0A644TAI6"/>
<dbReference type="Pfam" id="PF02881">
    <property type="entry name" value="SRP54_N"/>
    <property type="match status" value="1"/>
</dbReference>
<dbReference type="InterPro" id="IPR000897">
    <property type="entry name" value="SRP54_GTPase_dom"/>
</dbReference>
<dbReference type="NCBIfam" id="TIGR00064">
    <property type="entry name" value="ftsY"/>
    <property type="match status" value="1"/>
</dbReference>
<evidence type="ECO:0000313" key="11">
    <source>
        <dbReference type="EMBL" id="MPL63864.1"/>
    </source>
</evidence>
<name>A0A644TAI6_9ZZZZ</name>
<dbReference type="InterPro" id="IPR036225">
    <property type="entry name" value="SRP/SRP_N"/>
</dbReference>
<evidence type="ECO:0000256" key="2">
    <source>
        <dbReference type="ARBA" id="ARBA00008531"/>
    </source>
</evidence>
<dbReference type="FunFam" id="1.20.120.140:FF:000008">
    <property type="entry name" value="Signal recognition particle receptor FtsY"/>
    <property type="match status" value="1"/>
</dbReference>
<evidence type="ECO:0000256" key="4">
    <source>
        <dbReference type="ARBA" id="ARBA00022490"/>
    </source>
</evidence>
<comment type="similarity">
    <text evidence="2">Belongs to the GTP-binding SRP family.</text>
</comment>
<dbReference type="GO" id="GO:0003924">
    <property type="term" value="F:GTPase activity"/>
    <property type="evidence" value="ECO:0007669"/>
    <property type="project" value="TreeGrafter"/>
</dbReference>
<keyword evidence="6" id="KW-0378">Hydrolase</keyword>
<dbReference type="InterPro" id="IPR004390">
    <property type="entry name" value="SR_rcpt_FtsY"/>
</dbReference>
<gene>
    <name evidence="11" type="primary">ftsY_3</name>
    <name evidence="11" type="ORF">SDC9_09506</name>
</gene>
<evidence type="ECO:0000256" key="1">
    <source>
        <dbReference type="ARBA" id="ARBA00004413"/>
    </source>
</evidence>
<dbReference type="SUPFAM" id="SSF52540">
    <property type="entry name" value="P-loop containing nucleoside triphosphate hydrolases"/>
    <property type="match status" value="1"/>
</dbReference>
<dbReference type="GO" id="GO:0006614">
    <property type="term" value="P:SRP-dependent cotranslational protein targeting to membrane"/>
    <property type="evidence" value="ECO:0007669"/>
    <property type="project" value="InterPro"/>
</dbReference>
<dbReference type="InterPro" id="IPR013822">
    <property type="entry name" value="Signal_recog_particl_SRP54_hlx"/>
</dbReference>
<comment type="subcellular location">
    <subcellularLocation>
        <location evidence="1">Cell membrane</location>
        <topology evidence="1">Peripheral membrane protein</topology>
        <orientation evidence="1">Cytoplasmic side</orientation>
    </subcellularLocation>
</comment>
<organism evidence="11">
    <name type="scientific">bioreactor metagenome</name>
    <dbReference type="NCBI Taxonomy" id="1076179"/>
    <lineage>
        <taxon>unclassified sequences</taxon>
        <taxon>metagenomes</taxon>
        <taxon>ecological metagenomes</taxon>
    </lineage>
</organism>